<evidence type="ECO:0000259" key="10">
    <source>
        <dbReference type="PROSITE" id="PS50240"/>
    </source>
</evidence>
<feature type="domain" description="Peptidase S1" evidence="10">
    <location>
        <begin position="283"/>
        <end position="472"/>
    </location>
</feature>
<evidence type="ECO:0000256" key="7">
    <source>
        <dbReference type="ARBA" id="ARBA00023180"/>
    </source>
</evidence>
<keyword evidence="4 9" id="KW-0732">Signal</keyword>
<dbReference type="FunFam" id="2.40.10.10:FF:000028">
    <property type="entry name" value="Serine protease easter"/>
    <property type="match status" value="1"/>
</dbReference>
<evidence type="ECO:0000256" key="3">
    <source>
        <dbReference type="ARBA" id="ARBA00022588"/>
    </source>
</evidence>
<evidence type="ECO:0000256" key="5">
    <source>
        <dbReference type="ARBA" id="ARBA00022859"/>
    </source>
</evidence>
<dbReference type="InterPro" id="IPR001314">
    <property type="entry name" value="Peptidase_S1A"/>
</dbReference>
<evidence type="ECO:0000256" key="1">
    <source>
        <dbReference type="ARBA" id="ARBA00004613"/>
    </source>
</evidence>
<keyword evidence="3" id="KW-0399">Innate immunity</keyword>
<accession>A0A182WF34</accession>
<proteinExistence type="inferred from homology"/>
<keyword evidence="5" id="KW-0391">Immunity</keyword>
<reference evidence="11" key="2">
    <citation type="submission" date="2020-05" db="UniProtKB">
        <authorList>
            <consortium name="EnsemblMetazoa"/>
        </authorList>
    </citation>
    <scope>IDENTIFICATION</scope>
    <source>
        <strain evidence="11">MINIMUS1</strain>
    </source>
</reference>
<evidence type="ECO:0000256" key="6">
    <source>
        <dbReference type="ARBA" id="ARBA00023157"/>
    </source>
</evidence>
<dbReference type="GO" id="GO:0045087">
    <property type="term" value="P:innate immune response"/>
    <property type="evidence" value="ECO:0007669"/>
    <property type="project" value="UniProtKB-KW"/>
</dbReference>
<evidence type="ECO:0000256" key="8">
    <source>
        <dbReference type="ARBA" id="ARBA00024195"/>
    </source>
</evidence>
<comment type="similarity">
    <text evidence="8">Belongs to the peptidase S1 family. CLIP subfamily.</text>
</comment>
<organism evidence="11 12">
    <name type="scientific">Anopheles minimus</name>
    <dbReference type="NCBI Taxonomy" id="112268"/>
    <lineage>
        <taxon>Eukaryota</taxon>
        <taxon>Metazoa</taxon>
        <taxon>Ecdysozoa</taxon>
        <taxon>Arthropoda</taxon>
        <taxon>Hexapoda</taxon>
        <taxon>Insecta</taxon>
        <taxon>Pterygota</taxon>
        <taxon>Neoptera</taxon>
        <taxon>Endopterygota</taxon>
        <taxon>Diptera</taxon>
        <taxon>Nematocera</taxon>
        <taxon>Culicoidea</taxon>
        <taxon>Culicidae</taxon>
        <taxon>Anophelinae</taxon>
        <taxon>Anopheles</taxon>
    </lineage>
</organism>
<dbReference type="InterPro" id="IPR009003">
    <property type="entry name" value="Peptidase_S1_PA"/>
</dbReference>
<dbReference type="STRING" id="112268.A0A182WF34"/>
<dbReference type="SUPFAM" id="SSF50494">
    <property type="entry name" value="Trypsin-like serine proteases"/>
    <property type="match status" value="2"/>
</dbReference>
<dbReference type="PROSITE" id="PS00134">
    <property type="entry name" value="TRYPSIN_HIS"/>
    <property type="match status" value="1"/>
</dbReference>
<feature type="chain" id="PRO_5008141355" description="Peptidase S1 domain-containing protein" evidence="9">
    <location>
        <begin position="25"/>
        <end position="483"/>
    </location>
</feature>
<feature type="domain" description="Peptidase S1" evidence="10">
    <location>
        <begin position="61"/>
        <end position="282"/>
    </location>
</feature>
<dbReference type="PANTHER" id="PTHR24260:SF147">
    <property type="entry name" value="EG:BACR7A4.3 PROTEIN-RELATED"/>
    <property type="match status" value="1"/>
</dbReference>
<dbReference type="GO" id="GO:0006508">
    <property type="term" value="P:proteolysis"/>
    <property type="evidence" value="ECO:0007669"/>
    <property type="project" value="InterPro"/>
</dbReference>
<dbReference type="AlphaFoldDB" id="A0A182WF34"/>
<evidence type="ECO:0000256" key="4">
    <source>
        <dbReference type="ARBA" id="ARBA00022729"/>
    </source>
</evidence>
<reference evidence="12" key="1">
    <citation type="submission" date="2013-03" db="EMBL/GenBank/DDBJ databases">
        <title>The Genome Sequence of Anopheles minimus MINIMUS1.</title>
        <authorList>
            <consortium name="The Broad Institute Genomics Platform"/>
            <person name="Neafsey D.E."/>
            <person name="Walton C."/>
            <person name="Walker B."/>
            <person name="Young S.K."/>
            <person name="Zeng Q."/>
            <person name="Gargeya S."/>
            <person name="Fitzgerald M."/>
            <person name="Haas B."/>
            <person name="Abouelleil A."/>
            <person name="Allen A.W."/>
            <person name="Alvarado L."/>
            <person name="Arachchi H.M."/>
            <person name="Berlin A.M."/>
            <person name="Chapman S.B."/>
            <person name="Gainer-Dewar J."/>
            <person name="Goldberg J."/>
            <person name="Griggs A."/>
            <person name="Gujja S."/>
            <person name="Hansen M."/>
            <person name="Howarth C."/>
            <person name="Imamovic A."/>
            <person name="Ireland A."/>
            <person name="Larimer J."/>
            <person name="McCowan C."/>
            <person name="Murphy C."/>
            <person name="Pearson M."/>
            <person name="Poon T.W."/>
            <person name="Priest M."/>
            <person name="Roberts A."/>
            <person name="Saif S."/>
            <person name="Shea T."/>
            <person name="Sisk P."/>
            <person name="Sykes S."/>
            <person name="Wortman J."/>
            <person name="Nusbaum C."/>
            <person name="Birren B."/>
        </authorList>
    </citation>
    <scope>NUCLEOTIDE SEQUENCE [LARGE SCALE GENOMIC DNA]</scope>
    <source>
        <strain evidence="12">MINIMUS1</strain>
    </source>
</reference>
<dbReference type="PRINTS" id="PR00722">
    <property type="entry name" value="CHYMOTRYPSIN"/>
</dbReference>
<dbReference type="InterPro" id="IPR043504">
    <property type="entry name" value="Peptidase_S1_PA_chymotrypsin"/>
</dbReference>
<protein>
    <recommendedName>
        <fullName evidence="10">Peptidase S1 domain-containing protein</fullName>
    </recommendedName>
</protein>
<dbReference type="PANTHER" id="PTHR24260">
    <property type="match status" value="1"/>
</dbReference>
<name>A0A182WF34_9DIPT</name>
<keyword evidence="7" id="KW-0325">Glycoprotein</keyword>
<sequence>MYNIVKCLVLPLLILLDAIVSVQMESFLSTPPPGYNDRTSLSDCPKRFYSDVGDYQGGLGAFGGFRALRGEFQHMVAIGWTRGGGKIDYLCGGSLISNQFVLTAAHCNSDGNNIHPDTVRLGDTDLGSTEDDEFAQQIPIARMIVHPSYRGSRKYYDVALIELRQMAQFTEAVCSACLWQEKNLPDGAMDAVGFGATGFGEALSPTLQRVVLNHVRQEDCAKRISISKREMPQGLRTDQFCAASDSMDTCEGDSGGPIGVKLLDHRFGLLWNEQDSSLWECAATLIDYQYLITTASCVTTRKGHPKFVASKTNERAVISDVYVSPLYKAGRPENDIALLKMEQYVNYTVYRPACLWDRRTDGEWGFNPKFSAYGLQDSSGLFNDTVIVTARNGTGCEEQSMRGTDLQCFHNRLAMMPGVCWMDHGGPIIDKAFWGEPVSMYGIVSPLSKSCGSNLYMIDITPHIAWIEAIIVGRRDQYLVFSD</sequence>
<dbReference type="InterPro" id="IPR001254">
    <property type="entry name" value="Trypsin_dom"/>
</dbReference>
<dbReference type="InterPro" id="IPR051333">
    <property type="entry name" value="CLIP_Serine_Protease"/>
</dbReference>
<feature type="signal peptide" evidence="9">
    <location>
        <begin position="1"/>
        <end position="24"/>
    </location>
</feature>
<dbReference type="Proteomes" id="UP000075920">
    <property type="component" value="Unassembled WGS sequence"/>
</dbReference>
<evidence type="ECO:0000313" key="11">
    <source>
        <dbReference type="EnsemblMetazoa" id="AMIN008980-PA"/>
    </source>
</evidence>
<dbReference type="Pfam" id="PF00089">
    <property type="entry name" value="Trypsin"/>
    <property type="match status" value="2"/>
</dbReference>
<dbReference type="InterPro" id="IPR018114">
    <property type="entry name" value="TRYPSIN_HIS"/>
</dbReference>
<dbReference type="VEuPathDB" id="VectorBase:AMIN008980"/>
<evidence type="ECO:0000256" key="9">
    <source>
        <dbReference type="SAM" id="SignalP"/>
    </source>
</evidence>
<dbReference type="SMART" id="SM00020">
    <property type="entry name" value="Tryp_SPc"/>
    <property type="match status" value="1"/>
</dbReference>
<dbReference type="Gene3D" id="2.40.10.10">
    <property type="entry name" value="Trypsin-like serine proteases"/>
    <property type="match status" value="3"/>
</dbReference>
<dbReference type="CDD" id="cd00190">
    <property type="entry name" value="Tryp_SPc"/>
    <property type="match status" value="1"/>
</dbReference>
<comment type="subcellular location">
    <subcellularLocation>
        <location evidence="1">Secreted</location>
    </subcellularLocation>
</comment>
<keyword evidence="6" id="KW-1015">Disulfide bond</keyword>
<evidence type="ECO:0000256" key="2">
    <source>
        <dbReference type="ARBA" id="ARBA00022525"/>
    </source>
</evidence>
<evidence type="ECO:0000313" key="12">
    <source>
        <dbReference type="Proteomes" id="UP000075920"/>
    </source>
</evidence>
<dbReference type="PROSITE" id="PS50240">
    <property type="entry name" value="TRYPSIN_DOM"/>
    <property type="match status" value="2"/>
</dbReference>
<keyword evidence="12" id="KW-1185">Reference proteome</keyword>
<dbReference type="EnsemblMetazoa" id="AMIN008980-RA">
    <property type="protein sequence ID" value="AMIN008980-PA"/>
    <property type="gene ID" value="AMIN008980"/>
</dbReference>
<dbReference type="GO" id="GO:0005576">
    <property type="term" value="C:extracellular region"/>
    <property type="evidence" value="ECO:0007669"/>
    <property type="project" value="UniProtKB-SubCell"/>
</dbReference>
<dbReference type="GO" id="GO:0004252">
    <property type="term" value="F:serine-type endopeptidase activity"/>
    <property type="evidence" value="ECO:0007669"/>
    <property type="project" value="InterPro"/>
</dbReference>
<keyword evidence="2" id="KW-0964">Secreted</keyword>